<dbReference type="AlphaFoldDB" id="A0A3B1CSG8"/>
<feature type="region of interest" description="Disordered" evidence="1">
    <location>
        <begin position="122"/>
        <end position="141"/>
    </location>
</feature>
<protein>
    <submittedName>
        <fullName evidence="2">Ribosome-binding factor A</fullName>
    </submittedName>
</protein>
<dbReference type="GO" id="GO:0006364">
    <property type="term" value="P:rRNA processing"/>
    <property type="evidence" value="ECO:0007669"/>
    <property type="project" value="InterPro"/>
</dbReference>
<evidence type="ECO:0000256" key="1">
    <source>
        <dbReference type="SAM" id="MobiDB-lite"/>
    </source>
</evidence>
<evidence type="ECO:0000313" key="2">
    <source>
        <dbReference type="EMBL" id="VAX29431.1"/>
    </source>
</evidence>
<dbReference type="InterPro" id="IPR023799">
    <property type="entry name" value="RbfA_dom_sf"/>
</dbReference>
<dbReference type="InterPro" id="IPR000238">
    <property type="entry name" value="RbfA"/>
</dbReference>
<dbReference type="PROSITE" id="PS01319">
    <property type="entry name" value="RBFA"/>
    <property type="match status" value="1"/>
</dbReference>
<dbReference type="PANTHER" id="PTHR33515">
    <property type="entry name" value="RIBOSOME-BINDING FACTOR A, CHLOROPLASTIC-RELATED"/>
    <property type="match status" value="1"/>
</dbReference>
<proteinExistence type="inferred from homology"/>
<dbReference type="PANTHER" id="PTHR33515:SF1">
    <property type="entry name" value="RIBOSOME-BINDING FACTOR A, CHLOROPLASTIC-RELATED"/>
    <property type="match status" value="1"/>
</dbReference>
<name>A0A3B1CSG8_9ZZZZ</name>
<dbReference type="Gene3D" id="3.30.300.20">
    <property type="match status" value="1"/>
</dbReference>
<gene>
    <name evidence="2" type="ORF">MNBD_NITROSPIRAE01-411</name>
</gene>
<dbReference type="InterPro" id="IPR015946">
    <property type="entry name" value="KH_dom-like_a/b"/>
</dbReference>
<dbReference type="HAMAP" id="MF_00003">
    <property type="entry name" value="RbfA"/>
    <property type="match status" value="1"/>
</dbReference>
<dbReference type="NCBIfam" id="TIGR00082">
    <property type="entry name" value="rbfA"/>
    <property type="match status" value="1"/>
</dbReference>
<organism evidence="2">
    <name type="scientific">hydrothermal vent metagenome</name>
    <dbReference type="NCBI Taxonomy" id="652676"/>
    <lineage>
        <taxon>unclassified sequences</taxon>
        <taxon>metagenomes</taxon>
        <taxon>ecological metagenomes</taxon>
    </lineage>
</organism>
<reference evidence="2" key="1">
    <citation type="submission" date="2018-06" db="EMBL/GenBank/DDBJ databases">
        <authorList>
            <person name="Zhirakovskaya E."/>
        </authorList>
    </citation>
    <scope>NUCLEOTIDE SEQUENCE</scope>
</reference>
<dbReference type="GO" id="GO:0005829">
    <property type="term" value="C:cytosol"/>
    <property type="evidence" value="ECO:0007669"/>
    <property type="project" value="TreeGrafter"/>
</dbReference>
<accession>A0A3B1CSG8</accession>
<dbReference type="InterPro" id="IPR020053">
    <property type="entry name" value="Ribosome-bd_factorA_CS"/>
</dbReference>
<dbReference type="SUPFAM" id="SSF89919">
    <property type="entry name" value="Ribosome-binding factor A, RbfA"/>
    <property type="match status" value="1"/>
</dbReference>
<sequence>MIGPDGKNLQGVRSDRMADLIKQEVADILTKKMRDPRIGFVTVTGVDISRDFRNASIYVSFQKKQDDKKGIAALKKAAGFVRGELARRLSLRRIPALTFVVDQVTEKVSHLLGVIESLHVQPEADPQENRPEPNMLLEGLG</sequence>
<dbReference type="Pfam" id="PF02033">
    <property type="entry name" value="RBFA"/>
    <property type="match status" value="1"/>
</dbReference>
<dbReference type="EMBL" id="UOGF01000050">
    <property type="protein sequence ID" value="VAX29431.1"/>
    <property type="molecule type" value="Genomic_DNA"/>
</dbReference>
<dbReference type="GO" id="GO:0043024">
    <property type="term" value="F:ribosomal small subunit binding"/>
    <property type="evidence" value="ECO:0007669"/>
    <property type="project" value="TreeGrafter"/>
</dbReference>